<evidence type="ECO:0000313" key="4">
    <source>
        <dbReference type="Proteomes" id="UP000481643"/>
    </source>
</evidence>
<reference evidence="3 4" key="1">
    <citation type="submission" date="2019-09" db="EMBL/GenBank/DDBJ databases">
        <title>Taxonomic organization of the family Brucellaceae based on a phylogenomic approach.</title>
        <authorList>
            <person name="Leclercq S."/>
            <person name="Cloeckaert A."/>
            <person name="Zygmunt M.S."/>
        </authorList>
    </citation>
    <scope>NUCLEOTIDE SEQUENCE [LARGE SCALE GENOMIC DNA]</scope>
    <source>
        <strain evidence="1 3">LMG 18957</strain>
        <strain evidence="2 4">WS1830</strain>
    </source>
</reference>
<evidence type="ECO:0000313" key="3">
    <source>
        <dbReference type="Proteomes" id="UP000430843"/>
    </source>
</evidence>
<dbReference type="SUPFAM" id="SSF160104">
    <property type="entry name" value="Acetoacetate decarboxylase-like"/>
    <property type="match status" value="1"/>
</dbReference>
<comment type="caution">
    <text evidence="2">The sequence shown here is derived from an EMBL/GenBank/DDBJ whole genome shotgun (WGS) entry which is preliminary data.</text>
</comment>
<accession>A0A6L3YRM9</accession>
<dbReference type="InterPro" id="IPR010451">
    <property type="entry name" value="Acetoacetate_decarboxylase"/>
</dbReference>
<proteinExistence type="predicted"/>
<dbReference type="InterPro" id="IPR023375">
    <property type="entry name" value="ADC_dom_sf"/>
</dbReference>
<dbReference type="Proteomes" id="UP000430843">
    <property type="component" value="Unassembled WGS sequence"/>
</dbReference>
<protein>
    <recommendedName>
        <fullName evidence="5">Acetoacetate decarboxylase</fullName>
    </recommendedName>
</protein>
<dbReference type="Pfam" id="PF06314">
    <property type="entry name" value="ADC"/>
    <property type="match status" value="1"/>
</dbReference>
<organism evidence="2 4">
    <name type="scientific">Brucella tritici</name>
    <dbReference type="NCBI Taxonomy" id="94626"/>
    <lineage>
        <taxon>Bacteria</taxon>
        <taxon>Pseudomonadati</taxon>
        <taxon>Pseudomonadota</taxon>
        <taxon>Alphaproteobacteria</taxon>
        <taxon>Hyphomicrobiales</taxon>
        <taxon>Brucellaceae</taxon>
        <taxon>Brucella/Ochrobactrum group</taxon>
        <taxon>Brucella</taxon>
    </lineage>
</organism>
<gene>
    <name evidence="1" type="ORF">F9K91_12925</name>
    <name evidence="2" type="ORF">F9L08_11850</name>
</gene>
<evidence type="ECO:0008006" key="5">
    <source>
        <dbReference type="Google" id="ProtNLM"/>
    </source>
</evidence>
<dbReference type="Proteomes" id="UP000481643">
    <property type="component" value="Unassembled WGS sequence"/>
</dbReference>
<dbReference type="RefSeq" id="WP_151554759.1">
    <property type="nucleotide sequence ID" value="NZ_WBVX01000010.1"/>
</dbReference>
<keyword evidence="3" id="KW-1185">Reference proteome</keyword>
<dbReference type="EMBL" id="WBWA01000011">
    <property type="protein sequence ID" value="KAB2664612.1"/>
    <property type="molecule type" value="Genomic_DNA"/>
</dbReference>
<sequence>MTKIMKAGNNMPAQAPLVPDPVLPYSCKNSRTVYAICEADEATLRHHLSATPFEYVNNLCMVYVNDFTESPELPYMDAGIIFTVKYKDTYGGYYMYEWEDDDAAIETGRYWGYPKKFGHMTLEKNGEVIRGTATRRGVKLIDIELDCSKPIENLPTLHTVYPHLNLLTIPNPDGPGIFSQRVTARDNSSTCKVISNIHAEVKVVLDSSPTDPIGDFAGLKVIGGGYSVTDFKATTENGWAKVIDTLI</sequence>
<name>A0A6L3YRM9_9HYPH</name>
<evidence type="ECO:0000313" key="1">
    <source>
        <dbReference type="EMBL" id="KAB2664612.1"/>
    </source>
</evidence>
<dbReference type="Gene3D" id="2.40.400.10">
    <property type="entry name" value="Acetoacetate decarboxylase-like"/>
    <property type="match status" value="1"/>
</dbReference>
<dbReference type="EMBL" id="WBVX01000010">
    <property type="protein sequence ID" value="KAB2686019.1"/>
    <property type="molecule type" value="Genomic_DNA"/>
</dbReference>
<evidence type="ECO:0000313" key="2">
    <source>
        <dbReference type="EMBL" id="KAB2686019.1"/>
    </source>
</evidence>
<dbReference type="GO" id="GO:0016829">
    <property type="term" value="F:lyase activity"/>
    <property type="evidence" value="ECO:0007669"/>
    <property type="project" value="InterPro"/>
</dbReference>
<dbReference type="AlphaFoldDB" id="A0A6L3YRM9"/>